<evidence type="ECO:0000313" key="4">
    <source>
        <dbReference type="EMBL" id="GAA3987046.1"/>
    </source>
</evidence>
<dbReference type="PANTHER" id="PTHR47197:SF3">
    <property type="entry name" value="DIHYDRO-HEME D1 DEHYDROGENASE"/>
    <property type="match status" value="1"/>
</dbReference>
<feature type="chain" id="PRO_5045790918" description="YNCE-like beta-propeller domain-containing protein" evidence="2">
    <location>
        <begin position="22"/>
        <end position="495"/>
    </location>
</feature>
<keyword evidence="1 2" id="KW-0732">Signal</keyword>
<dbReference type="RefSeq" id="WP_259089700.1">
    <property type="nucleotide sequence ID" value="NZ_BAAAZC010000029.1"/>
</dbReference>
<dbReference type="NCBIfam" id="TIGR04131">
    <property type="entry name" value="Bac_Flav_CTERM"/>
    <property type="match status" value="1"/>
</dbReference>
<dbReference type="Pfam" id="PF13585">
    <property type="entry name" value="CHU_C"/>
    <property type="match status" value="1"/>
</dbReference>
<dbReference type="InterPro" id="IPR011044">
    <property type="entry name" value="Quino_amine_DH_bsu"/>
</dbReference>
<dbReference type="InterPro" id="IPR011964">
    <property type="entry name" value="YVTN_b-propeller_repeat"/>
</dbReference>
<dbReference type="NCBIfam" id="TIGR02276">
    <property type="entry name" value="beta_rpt_yvtn"/>
    <property type="match status" value="1"/>
</dbReference>
<name>A0ABP7QRL5_9SPHI</name>
<evidence type="ECO:0000313" key="5">
    <source>
        <dbReference type="Proteomes" id="UP001500742"/>
    </source>
</evidence>
<reference evidence="5" key="1">
    <citation type="journal article" date="2019" name="Int. J. Syst. Evol. Microbiol.">
        <title>The Global Catalogue of Microorganisms (GCM) 10K type strain sequencing project: providing services to taxonomists for standard genome sequencing and annotation.</title>
        <authorList>
            <consortium name="The Broad Institute Genomics Platform"/>
            <consortium name="The Broad Institute Genome Sequencing Center for Infectious Disease"/>
            <person name="Wu L."/>
            <person name="Ma J."/>
        </authorList>
    </citation>
    <scope>NUCLEOTIDE SEQUENCE [LARGE SCALE GENOMIC DNA]</scope>
    <source>
        <strain evidence="5">JCM 16601</strain>
    </source>
</reference>
<sequence length="495" mass="52776">MYKYLLAISIFSLFSPLLVFAQTSQTVKNGSATTAINFTGSCTNNWVNDNPSVGLAASGTGNIVSFTAINTGSTDVTATITVTATPTQYAYVVNADASVNSVTVVDAINDKVVTTITDGIGKMPVSAAITPDGSKVYVSCQQANTIVVIDTKTNMVTTTIPVAASPADVVMSPDGTQVFVAHLNDDKITVINTSNNALTRFSAGDKVVTFAISPDGKALYVQQVGGTLAWIDANTTSHIIKFVVYMGKNARFMTVSADGKFLYASYPADNVVLGINTSTYITELTVPVDQHPGEIALGKNGSLLYLTNSETNMVSVIDLVAKGVINKFPVGDGPDYMSISPDGSKLYVGDLKANKVSVISIVDGSNISTFDAPQPYKTVFAHLSTDCDNSPTTYTITVTPTLSGTINQDIIVPDAFSPNGDGQNDTWVIKNVENYPNNTVDIYNRYGEKVYSSIGYSVPWNGRYKGNDLPFGTYYYIINPKNGRKVISGHVTIIR</sequence>
<dbReference type="Pfam" id="PF21783">
    <property type="entry name" value="YNCE"/>
    <property type="match status" value="1"/>
</dbReference>
<evidence type="ECO:0000256" key="1">
    <source>
        <dbReference type="ARBA" id="ARBA00022729"/>
    </source>
</evidence>
<dbReference type="PANTHER" id="PTHR47197">
    <property type="entry name" value="PROTEIN NIRF"/>
    <property type="match status" value="1"/>
</dbReference>
<comment type="caution">
    <text evidence="4">The sequence shown here is derived from an EMBL/GenBank/DDBJ whole genome shotgun (WGS) entry which is preliminary data.</text>
</comment>
<proteinExistence type="predicted"/>
<dbReference type="Gene3D" id="2.130.10.10">
    <property type="entry name" value="YVTN repeat-like/Quinoprotein amine dehydrogenase"/>
    <property type="match status" value="2"/>
</dbReference>
<dbReference type="InterPro" id="IPR026341">
    <property type="entry name" value="T9SS_type_B"/>
</dbReference>
<feature type="domain" description="YNCE-like beta-propeller" evidence="3">
    <location>
        <begin position="100"/>
        <end position="363"/>
    </location>
</feature>
<dbReference type="InterPro" id="IPR048433">
    <property type="entry name" value="YNCE-like_beta-prop"/>
</dbReference>
<dbReference type="EMBL" id="BAAAZC010000029">
    <property type="protein sequence ID" value="GAA3987046.1"/>
    <property type="molecule type" value="Genomic_DNA"/>
</dbReference>
<organism evidence="4 5">
    <name type="scientific">Mucilaginibacter dorajii</name>
    <dbReference type="NCBI Taxonomy" id="692994"/>
    <lineage>
        <taxon>Bacteria</taxon>
        <taxon>Pseudomonadati</taxon>
        <taxon>Bacteroidota</taxon>
        <taxon>Sphingobacteriia</taxon>
        <taxon>Sphingobacteriales</taxon>
        <taxon>Sphingobacteriaceae</taxon>
        <taxon>Mucilaginibacter</taxon>
    </lineage>
</organism>
<dbReference type="Proteomes" id="UP001500742">
    <property type="component" value="Unassembled WGS sequence"/>
</dbReference>
<gene>
    <name evidence="4" type="ORF">GCM10022210_44500</name>
</gene>
<dbReference type="InterPro" id="IPR051200">
    <property type="entry name" value="Host-pathogen_enzymatic-act"/>
</dbReference>
<dbReference type="InterPro" id="IPR015943">
    <property type="entry name" value="WD40/YVTN_repeat-like_dom_sf"/>
</dbReference>
<protein>
    <recommendedName>
        <fullName evidence="3">YNCE-like beta-propeller domain-containing protein</fullName>
    </recommendedName>
</protein>
<evidence type="ECO:0000256" key="2">
    <source>
        <dbReference type="SAM" id="SignalP"/>
    </source>
</evidence>
<dbReference type="SUPFAM" id="SSF50969">
    <property type="entry name" value="YVTN repeat-like/Quinoprotein amine dehydrogenase"/>
    <property type="match status" value="1"/>
</dbReference>
<feature type="signal peptide" evidence="2">
    <location>
        <begin position="1"/>
        <end position="21"/>
    </location>
</feature>
<keyword evidence="5" id="KW-1185">Reference proteome</keyword>
<accession>A0ABP7QRL5</accession>
<evidence type="ECO:0000259" key="3">
    <source>
        <dbReference type="Pfam" id="PF21783"/>
    </source>
</evidence>